<evidence type="ECO:0000313" key="2">
    <source>
        <dbReference type="EMBL" id="SHG34340.1"/>
    </source>
</evidence>
<keyword evidence="3" id="KW-1185">Reference proteome</keyword>
<dbReference type="Proteomes" id="UP000184076">
    <property type="component" value="Unassembled WGS sequence"/>
</dbReference>
<evidence type="ECO:0000313" key="3">
    <source>
        <dbReference type="Proteomes" id="UP000184076"/>
    </source>
</evidence>
<reference evidence="3" key="1">
    <citation type="submission" date="2016-11" db="EMBL/GenBank/DDBJ databases">
        <authorList>
            <person name="Varghese N."/>
            <person name="Submissions S."/>
        </authorList>
    </citation>
    <scope>NUCLEOTIDE SEQUENCE [LARGE SCALE GENOMIC DNA]</scope>
    <source>
        <strain evidence="3">DSM 9756</strain>
    </source>
</reference>
<gene>
    <name evidence="2" type="ORF">SAMN02745206_03711</name>
</gene>
<dbReference type="EMBL" id="FQVB01000065">
    <property type="protein sequence ID" value="SHG34340.1"/>
    <property type="molecule type" value="Genomic_DNA"/>
</dbReference>
<proteinExistence type="predicted"/>
<evidence type="ECO:0000256" key="1">
    <source>
        <dbReference type="SAM" id="MobiDB-lite"/>
    </source>
</evidence>
<sequence length="649" mass="73996">MPDEKRWKAFMESSDAKMLLRRMAQRAAHPDPEVRERSLMVLFASRDVGDWAHWKRVLDAVLSLPVQALDRELIAFLFDLLCWLDPVGPGPRGPKDSGEGPGDQRVPGKALPAARGKARAVLRRLPMDLQDRAYPLHSLIAWGPPIPRPYRRGPSRHAWLRRLRILGPRLRQNRPKTWAAMTLRELAAAWIRGPRTAANRFYPGRWLQVGRPILLPPGSRPRASCPGRIAPQPGFFGGSRCRTLEHLMERTARELEAVRRLALAVSRKKRRVVLSLHNATLAACSGWAFESLGGQFPDETSRREFYGRVRERARQAAGRFQAAAAPIQSLWHLWEERLVKPKVLFALWEAWGRSRLIPSKAAVLDRYLPLFSPLVNAEKFRRTAARLPFSWAGWLPPHQALSPARLYGWWKERRMLWPRGWALLWALLEEGNLWIEEGRLESLVVPWIDKFFISSRRDRDGAYLKALFSLIQGLEGPPVILFWEDTARSAEPSLALALRRHWGREEFLGFGVFGDGRFGREEAERILGDDARPGCLYVLRPLNDTHRPLGVEGIFSGTGPPSLDPYDSSWKDGIHALYAGTQVEPLLSVPTDADLLPGWICSERCKVPLGVFFRRRLRRLVLGPSRPSARADAPPDHLWRLYARWANLH</sequence>
<dbReference type="AlphaFoldDB" id="A0A1M5J290"/>
<protein>
    <submittedName>
        <fullName evidence="2">Uncharacterized protein</fullName>
    </submittedName>
</protein>
<name>A0A1M5J290_9BACT</name>
<organism evidence="2 3">
    <name type="scientific">Desulfacinum infernum DSM 9756</name>
    <dbReference type="NCBI Taxonomy" id="1121391"/>
    <lineage>
        <taxon>Bacteria</taxon>
        <taxon>Pseudomonadati</taxon>
        <taxon>Thermodesulfobacteriota</taxon>
        <taxon>Syntrophobacteria</taxon>
        <taxon>Syntrophobacterales</taxon>
        <taxon>Syntrophobacteraceae</taxon>
        <taxon>Desulfacinum</taxon>
    </lineage>
</organism>
<feature type="region of interest" description="Disordered" evidence="1">
    <location>
        <begin position="91"/>
        <end position="111"/>
    </location>
</feature>
<accession>A0A1M5J290</accession>